<dbReference type="Proteomes" id="UP000271889">
    <property type="component" value="Unassembled WGS sequence"/>
</dbReference>
<keyword evidence="2" id="KW-1185">Reference proteome</keyword>
<evidence type="ECO:0000313" key="1">
    <source>
        <dbReference type="EMBL" id="VDK62524.1"/>
    </source>
</evidence>
<dbReference type="OrthoDB" id="5871651at2759"/>
<reference evidence="1 2" key="1">
    <citation type="submission" date="2018-11" db="EMBL/GenBank/DDBJ databases">
        <authorList>
            <consortium name="Pathogen Informatics"/>
        </authorList>
    </citation>
    <scope>NUCLEOTIDE SEQUENCE [LARGE SCALE GENOMIC DNA]</scope>
</reference>
<feature type="non-terminal residue" evidence="1">
    <location>
        <position position="341"/>
    </location>
</feature>
<dbReference type="EMBL" id="UYRV01016842">
    <property type="protein sequence ID" value="VDK62524.1"/>
    <property type="molecule type" value="Genomic_DNA"/>
</dbReference>
<proteinExistence type="predicted"/>
<sequence>MPISGYSGLVDGLFPEPSEAIPRCGKPVCILEAVGPTAIEDFRDRHNAEEMITMRNNNVPLPVIPDVPHATPKEATEAVQGLVLDNKTAPVLYRISAFYSSGVKLSSVHIEVPFPDRLDLHTIQLDPVGVNIKTGKRGIDITKMIIGDLVWVYALAPTIKFATTKMALPCTVEEAFHARQPNVWRVARFALIHRDLMPTLGFVTSIVSRQNGVFRIYMQGHRQLVTVNRNRLQNPKDSHKIRANSFITAPFRPKQLDYMVFACKPTDNARELTSYMAEVQYFPSSPPTPFDIRITSAEHQRQVQDKLRDFTMFQTRPTEVLNFLEPLYSAACGTIAAVVAD</sequence>
<gene>
    <name evidence="1" type="ORF">CGOC_LOCUS5512</name>
</gene>
<accession>A0A3P6T6Q8</accession>
<dbReference type="AlphaFoldDB" id="A0A3P6T6Q8"/>
<name>A0A3P6T6Q8_CYLGO</name>
<organism evidence="1 2">
    <name type="scientific">Cylicostephanus goldi</name>
    <name type="common">Nematode worm</name>
    <dbReference type="NCBI Taxonomy" id="71465"/>
    <lineage>
        <taxon>Eukaryota</taxon>
        <taxon>Metazoa</taxon>
        <taxon>Ecdysozoa</taxon>
        <taxon>Nematoda</taxon>
        <taxon>Chromadorea</taxon>
        <taxon>Rhabditida</taxon>
        <taxon>Rhabditina</taxon>
        <taxon>Rhabditomorpha</taxon>
        <taxon>Strongyloidea</taxon>
        <taxon>Strongylidae</taxon>
        <taxon>Cylicostephanus</taxon>
    </lineage>
</organism>
<protein>
    <submittedName>
        <fullName evidence="1">Uncharacterized protein</fullName>
    </submittedName>
</protein>
<evidence type="ECO:0000313" key="2">
    <source>
        <dbReference type="Proteomes" id="UP000271889"/>
    </source>
</evidence>